<evidence type="ECO:0000259" key="5">
    <source>
        <dbReference type="PROSITE" id="PS50956"/>
    </source>
</evidence>
<dbReference type="GO" id="GO:0043565">
    <property type="term" value="F:sequence-specific DNA binding"/>
    <property type="evidence" value="ECO:0007669"/>
    <property type="project" value="InterPro"/>
</dbReference>
<dbReference type="Proteomes" id="UP000198767">
    <property type="component" value="Unassembled WGS sequence"/>
</dbReference>
<dbReference type="PANTHER" id="PTHR30154:SF17">
    <property type="entry name" value="DNA-BINDING TRANSCRIPTIONAL ACTIVATOR DECR"/>
    <property type="match status" value="1"/>
</dbReference>
<evidence type="ECO:0000256" key="4">
    <source>
        <dbReference type="SAM" id="Phobius"/>
    </source>
</evidence>
<dbReference type="SUPFAM" id="SSF46785">
    <property type="entry name" value="Winged helix' DNA-binding domain"/>
    <property type="match status" value="1"/>
</dbReference>
<keyword evidence="4" id="KW-0812">Transmembrane</keyword>
<dbReference type="GO" id="GO:0043200">
    <property type="term" value="P:response to amino acid"/>
    <property type="evidence" value="ECO:0007669"/>
    <property type="project" value="TreeGrafter"/>
</dbReference>
<dbReference type="CDD" id="cd00090">
    <property type="entry name" value="HTH_ARSR"/>
    <property type="match status" value="1"/>
</dbReference>
<evidence type="ECO:0000313" key="6">
    <source>
        <dbReference type="EMBL" id="SCZ52551.1"/>
    </source>
</evidence>
<dbReference type="PRINTS" id="PR00033">
    <property type="entry name" value="HTHASNC"/>
</dbReference>
<dbReference type="GO" id="GO:0006355">
    <property type="term" value="P:regulation of DNA-templated transcription"/>
    <property type="evidence" value="ECO:0007669"/>
    <property type="project" value="UniProtKB-ARBA"/>
</dbReference>
<dbReference type="InterPro" id="IPR011991">
    <property type="entry name" value="ArsR-like_HTH"/>
</dbReference>
<dbReference type="Gene3D" id="3.30.70.920">
    <property type="match status" value="1"/>
</dbReference>
<sequence>MNETASANLTYFFIFFCIHVSYDIYMDKNVDHLDREILKALQLDASLSQRDLAEQVGLSQNACWRRLKALNEKGILKGSTARIARQKLGLDLVVFVMLRTRHHSADWLMQFRRHVLTIPEVVDFHRIGGDYDYQLKVVTEDMARYDRVYQRLIAGVELDSVTSYFAMETIAEARPLPL</sequence>
<dbReference type="SUPFAM" id="SSF54909">
    <property type="entry name" value="Dimeric alpha+beta barrel"/>
    <property type="match status" value="1"/>
</dbReference>
<dbReference type="InterPro" id="IPR019885">
    <property type="entry name" value="Tscrpt_reg_HTH_AsnC-type_CS"/>
</dbReference>
<evidence type="ECO:0000313" key="7">
    <source>
        <dbReference type="Proteomes" id="UP000198767"/>
    </source>
</evidence>
<evidence type="ECO:0000256" key="1">
    <source>
        <dbReference type="ARBA" id="ARBA00023015"/>
    </source>
</evidence>
<dbReference type="PROSITE" id="PS50956">
    <property type="entry name" value="HTH_ASNC_2"/>
    <property type="match status" value="1"/>
</dbReference>
<dbReference type="InterPro" id="IPR036388">
    <property type="entry name" value="WH-like_DNA-bd_sf"/>
</dbReference>
<dbReference type="STRING" id="1156985.SAMN04488118_10213"/>
<feature type="domain" description="HTH asnC-type" evidence="5">
    <location>
        <begin position="30"/>
        <end position="91"/>
    </location>
</feature>
<dbReference type="InterPro" id="IPR011008">
    <property type="entry name" value="Dimeric_a/b-barrel"/>
</dbReference>
<dbReference type="SMART" id="SM00344">
    <property type="entry name" value="HTH_ASNC"/>
    <property type="match status" value="1"/>
</dbReference>
<dbReference type="InterPro" id="IPR000485">
    <property type="entry name" value="AsnC-type_HTH_dom"/>
</dbReference>
<keyword evidence="2" id="KW-0238">DNA-binding</keyword>
<dbReference type="GO" id="GO:0005829">
    <property type="term" value="C:cytosol"/>
    <property type="evidence" value="ECO:0007669"/>
    <property type="project" value="TreeGrafter"/>
</dbReference>
<keyword evidence="4" id="KW-0472">Membrane</keyword>
<dbReference type="InterPro" id="IPR036390">
    <property type="entry name" value="WH_DNA-bd_sf"/>
</dbReference>
<name>A0A1G5PTM9_9RHOB</name>
<dbReference type="AlphaFoldDB" id="A0A1G5PTM9"/>
<proteinExistence type="predicted"/>
<dbReference type="PANTHER" id="PTHR30154">
    <property type="entry name" value="LEUCINE-RESPONSIVE REGULATORY PROTEIN"/>
    <property type="match status" value="1"/>
</dbReference>
<feature type="transmembrane region" description="Helical" evidence="4">
    <location>
        <begin position="6"/>
        <end position="25"/>
    </location>
</feature>
<keyword evidence="3" id="KW-0804">Transcription</keyword>
<gene>
    <name evidence="6" type="ORF">SAMN04488118_10213</name>
</gene>
<protein>
    <submittedName>
        <fullName evidence="6">Transcriptional regulator, AsnC family</fullName>
    </submittedName>
</protein>
<dbReference type="InterPro" id="IPR019888">
    <property type="entry name" value="Tscrpt_reg_AsnC-like"/>
</dbReference>
<accession>A0A1G5PTM9</accession>
<dbReference type="EMBL" id="FMWG01000002">
    <property type="protein sequence ID" value="SCZ52551.1"/>
    <property type="molecule type" value="Genomic_DNA"/>
</dbReference>
<keyword evidence="7" id="KW-1185">Reference proteome</keyword>
<dbReference type="InterPro" id="IPR019887">
    <property type="entry name" value="Tscrpt_reg_AsnC/Lrp_C"/>
</dbReference>
<evidence type="ECO:0000256" key="3">
    <source>
        <dbReference type="ARBA" id="ARBA00023163"/>
    </source>
</evidence>
<organism evidence="6 7">
    <name type="scientific">Epibacterium ulvae</name>
    <dbReference type="NCBI Taxonomy" id="1156985"/>
    <lineage>
        <taxon>Bacteria</taxon>
        <taxon>Pseudomonadati</taxon>
        <taxon>Pseudomonadota</taxon>
        <taxon>Alphaproteobacteria</taxon>
        <taxon>Rhodobacterales</taxon>
        <taxon>Roseobacteraceae</taxon>
        <taxon>Epibacterium</taxon>
    </lineage>
</organism>
<reference evidence="6 7" key="1">
    <citation type="submission" date="2016-10" db="EMBL/GenBank/DDBJ databases">
        <authorList>
            <person name="de Groot N.N."/>
        </authorList>
    </citation>
    <scope>NUCLEOTIDE SEQUENCE [LARGE SCALE GENOMIC DNA]</scope>
    <source>
        <strain evidence="6 7">U95</strain>
    </source>
</reference>
<dbReference type="PROSITE" id="PS00519">
    <property type="entry name" value="HTH_ASNC_1"/>
    <property type="match status" value="1"/>
</dbReference>
<dbReference type="Pfam" id="PF01037">
    <property type="entry name" value="AsnC_trans_reg"/>
    <property type="match status" value="1"/>
</dbReference>
<dbReference type="Gene3D" id="1.10.10.10">
    <property type="entry name" value="Winged helix-like DNA-binding domain superfamily/Winged helix DNA-binding domain"/>
    <property type="match status" value="1"/>
</dbReference>
<dbReference type="Pfam" id="PF13412">
    <property type="entry name" value="HTH_24"/>
    <property type="match status" value="1"/>
</dbReference>
<keyword evidence="4" id="KW-1133">Transmembrane helix</keyword>
<keyword evidence="1" id="KW-0805">Transcription regulation</keyword>
<evidence type="ECO:0000256" key="2">
    <source>
        <dbReference type="ARBA" id="ARBA00023125"/>
    </source>
</evidence>